<dbReference type="InterPro" id="IPR011006">
    <property type="entry name" value="CheY-like_superfamily"/>
</dbReference>
<dbReference type="NCBIfam" id="TIGR00229">
    <property type="entry name" value="sensory_box"/>
    <property type="match status" value="1"/>
</dbReference>
<organism evidence="23 24">
    <name type="scientific">Pseudoalteromonas obscura</name>
    <dbReference type="NCBI Taxonomy" id="3048491"/>
    <lineage>
        <taxon>Bacteria</taxon>
        <taxon>Pseudomonadati</taxon>
        <taxon>Pseudomonadota</taxon>
        <taxon>Gammaproteobacteria</taxon>
        <taxon>Alteromonadales</taxon>
        <taxon>Pseudoalteromonadaceae</taxon>
        <taxon>Pseudoalteromonas</taxon>
    </lineage>
</organism>
<dbReference type="Gene3D" id="1.20.120.160">
    <property type="entry name" value="HPT domain"/>
    <property type="match status" value="1"/>
</dbReference>
<keyword evidence="13 16" id="KW-0472">Membrane</keyword>
<feature type="domain" description="HPt" evidence="22">
    <location>
        <begin position="956"/>
        <end position="1053"/>
    </location>
</feature>
<dbReference type="InterPro" id="IPR013767">
    <property type="entry name" value="PAS_fold"/>
</dbReference>
<feature type="modified residue" description="Phosphohistidine" evidence="14">
    <location>
        <position position="995"/>
    </location>
</feature>
<evidence type="ECO:0000259" key="20">
    <source>
        <dbReference type="PROSITE" id="PS50113"/>
    </source>
</evidence>
<evidence type="ECO:0000256" key="5">
    <source>
        <dbReference type="ARBA" id="ARBA00022553"/>
    </source>
</evidence>
<evidence type="ECO:0000259" key="19">
    <source>
        <dbReference type="PROSITE" id="PS50112"/>
    </source>
</evidence>
<dbReference type="PANTHER" id="PTHR45339">
    <property type="entry name" value="HYBRID SIGNAL TRANSDUCTION HISTIDINE KINASE J"/>
    <property type="match status" value="1"/>
</dbReference>
<evidence type="ECO:0000256" key="16">
    <source>
        <dbReference type="SAM" id="Phobius"/>
    </source>
</evidence>
<dbReference type="EMBL" id="JASJUT010000001">
    <property type="protein sequence ID" value="MDK2593614.1"/>
    <property type="molecule type" value="Genomic_DNA"/>
</dbReference>
<dbReference type="SMART" id="SM00448">
    <property type="entry name" value="REC"/>
    <property type="match status" value="1"/>
</dbReference>
<dbReference type="SUPFAM" id="SSF55874">
    <property type="entry name" value="ATPase domain of HSP90 chaperone/DNA topoisomerase II/histidine kinase"/>
    <property type="match status" value="1"/>
</dbReference>
<dbReference type="InterPro" id="IPR004358">
    <property type="entry name" value="Sig_transdc_His_kin-like_C"/>
</dbReference>
<feature type="domain" description="Response regulatory" evidence="18">
    <location>
        <begin position="805"/>
        <end position="922"/>
    </location>
</feature>
<gene>
    <name evidence="23" type="ORF">QNM18_00865</name>
</gene>
<evidence type="ECO:0000256" key="10">
    <source>
        <dbReference type="ARBA" id="ARBA00022840"/>
    </source>
</evidence>
<evidence type="ECO:0000259" key="17">
    <source>
        <dbReference type="PROSITE" id="PS50109"/>
    </source>
</evidence>
<dbReference type="SUPFAM" id="SSF47226">
    <property type="entry name" value="Histidine-containing phosphotransfer domain, HPT domain"/>
    <property type="match status" value="1"/>
</dbReference>
<keyword evidence="12" id="KW-0902">Two-component regulatory system</keyword>
<comment type="catalytic activity">
    <reaction evidence="1">
        <text>ATP + protein L-histidine = ADP + protein N-phospho-L-histidine.</text>
        <dbReference type="EC" id="2.7.13.3"/>
    </reaction>
</comment>
<dbReference type="InterPro" id="IPR005467">
    <property type="entry name" value="His_kinase_dom"/>
</dbReference>
<evidence type="ECO:0000256" key="7">
    <source>
        <dbReference type="ARBA" id="ARBA00022692"/>
    </source>
</evidence>
<evidence type="ECO:0000256" key="15">
    <source>
        <dbReference type="PROSITE-ProRule" id="PRU00169"/>
    </source>
</evidence>
<dbReference type="InterPro" id="IPR003660">
    <property type="entry name" value="HAMP_dom"/>
</dbReference>
<evidence type="ECO:0000256" key="8">
    <source>
        <dbReference type="ARBA" id="ARBA00022741"/>
    </source>
</evidence>
<dbReference type="EC" id="2.7.13.3" evidence="3"/>
<keyword evidence="6" id="KW-0808">Transferase</keyword>
<dbReference type="Pfam" id="PF00672">
    <property type="entry name" value="HAMP"/>
    <property type="match status" value="1"/>
</dbReference>
<dbReference type="CDD" id="cd00082">
    <property type="entry name" value="HisKA"/>
    <property type="match status" value="1"/>
</dbReference>
<dbReference type="Gene3D" id="3.30.565.10">
    <property type="entry name" value="Histidine kinase-like ATPase, C-terminal domain"/>
    <property type="match status" value="1"/>
</dbReference>
<dbReference type="InterPro" id="IPR036890">
    <property type="entry name" value="HATPase_C_sf"/>
</dbReference>
<dbReference type="SUPFAM" id="SSF47384">
    <property type="entry name" value="Homodimeric domain of signal transducing histidine kinase"/>
    <property type="match status" value="1"/>
</dbReference>
<accession>A0ABT7EFX7</accession>
<keyword evidence="10" id="KW-0067">ATP-binding</keyword>
<dbReference type="Gene3D" id="1.10.287.130">
    <property type="match status" value="1"/>
</dbReference>
<dbReference type="InterPro" id="IPR035965">
    <property type="entry name" value="PAS-like_dom_sf"/>
</dbReference>
<comment type="caution">
    <text evidence="23">The sequence shown here is derived from an EMBL/GenBank/DDBJ whole genome shotgun (WGS) entry which is preliminary data.</text>
</comment>
<dbReference type="SMART" id="SM00388">
    <property type="entry name" value="HisKA"/>
    <property type="match status" value="1"/>
</dbReference>
<evidence type="ECO:0000256" key="6">
    <source>
        <dbReference type="ARBA" id="ARBA00022679"/>
    </source>
</evidence>
<evidence type="ECO:0000256" key="3">
    <source>
        <dbReference type="ARBA" id="ARBA00012438"/>
    </source>
</evidence>
<dbReference type="PROSITE" id="PS50110">
    <property type="entry name" value="RESPONSE_REGULATORY"/>
    <property type="match status" value="1"/>
</dbReference>
<dbReference type="Gene3D" id="6.10.340.10">
    <property type="match status" value="1"/>
</dbReference>
<dbReference type="CDD" id="cd00088">
    <property type="entry name" value="HPT"/>
    <property type="match status" value="1"/>
</dbReference>
<dbReference type="Pfam" id="PF00512">
    <property type="entry name" value="HisKA"/>
    <property type="match status" value="1"/>
</dbReference>
<keyword evidence="9" id="KW-0418">Kinase</keyword>
<dbReference type="InterPro" id="IPR008207">
    <property type="entry name" value="Sig_transdc_His_kin_Hpt_dom"/>
</dbReference>
<name>A0ABT7EFX7_9GAMM</name>
<evidence type="ECO:0000259" key="18">
    <source>
        <dbReference type="PROSITE" id="PS50110"/>
    </source>
</evidence>
<feature type="domain" description="PAS" evidence="19">
    <location>
        <begin position="407"/>
        <end position="460"/>
    </location>
</feature>
<evidence type="ECO:0000313" key="23">
    <source>
        <dbReference type="EMBL" id="MDK2593614.1"/>
    </source>
</evidence>
<evidence type="ECO:0000256" key="12">
    <source>
        <dbReference type="ARBA" id="ARBA00023012"/>
    </source>
</evidence>
<dbReference type="PROSITE" id="PS50894">
    <property type="entry name" value="HPT"/>
    <property type="match status" value="1"/>
</dbReference>
<dbReference type="InterPro" id="IPR003661">
    <property type="entry name" value="HisK_dim/P_dom"/>
</dbReference>
<dbReference type="SMART" id="SM00387">
    <property type="entry name" value="HATPase_c"/>
    <property type="match status" value="1"/>
</dbReference>
<comment type="subcellular location">
    <subcellularLocation>
        <location evidence="2">Cell membrane</location>
        <topology evidence="2">Multi-pass membrane protein</topology>
    </subcellularLocation>
</comment>
<dbReference type="Pfam" id="PF02518">
    <property type="entry name" value="HATPase_c"/>
    <property type="match status" value="1"/>
</dbReference>
<feature type="domain" description="PAC" evidence="20">
    <location>
        <begin position="353"/>
        <end position="406"/>
    </location>
</feature>
<dbReference type="InterPro" id="IPR000700">
    <property type="entry name" value="PAS-assoc_C"/>
</dbReference>
<dbReference type="InterPro" id="IPR003594">
    <property type="entry name" value="HATPase_dom"/>
</dbReference>
<keyword evidence="7 16" id="KW-0812">Transmembrane</keyword>
<dbReference type="InterPro" id="IPR036641">
    <property type="entry name" value="HPT_dom_sf"/>
</dbReference>
<dbReference type="Pfam" id="PF00989">
    <property type="entry name" value="PAS"/>
    <property type="match status" value="1"/>
</dbReference>
<feature type="domain" description="HAMP" evidence="21">
    <location>
        <begin position="205"/>
        <end position="257"/>
    </location>
</feature>
<feature type="transmembrane region" description="Helical" evidence="16">
    <location>
        <begin position="185"/>
        <end position="207"/>
    </location>
</feature>
<dbReference type="PROSITE" id="PS50112">
    <property type="entry name" value="PAS"/>
    <property type="match status" value="1"/>
</dbReference>
<dbReference type="Gene3D" id="3.30.450.20">
    <property type="entry name" value="PAS domain"/>
    <property type="match status" value="2"/>
</dbReference>
<keyword evidence="4" id="KW-1003">Cell membrane</keyword>
<evidence type="ECO:0000259" key="21">
    <source>
        <dbReference type="PROSITE" id="PS50885"/>
    </source>
</evidence>
<keyword evidence="24" id="KW-1185">Reference proteome</keyword>
<dbReference type="Pfam" id="PF13426">
    <property type="entry name" value="PAS_9"/>
    <property type="match status" value="1"/>
</dbReference>
<dbReference type="InterPro" id="IPR000014">
    <property type="entry name" value="PAS"/>
</dbReference>
<evidence type="ECO:0000256" key="14">
    <source>
        <dbReference type="PROSITE-ProRule" id="PRU00110"/>
    </source>
</evidence>
<keyword evidence="8" id="KW-0547">Nucleotide-binding</keyword>
<evidence type="ECO:0000256" key="13">
    <source>
        <dbReference type="ARBA" id="ARBA00023136"/>
    </source>
</evidence>
<reference evidence="23 24" key="1">
    <citation type="submission" date="2023-05" db="EMBL/GenBank/DDBJ databases">
        <title>Pseudoalteromonas ardens sp. nov., Pseudoalteromonas obscura sp. nov., and Pseudoalteromonas umbrosa sp. nov., isolated from the coral Montipora capitata.</title>
        <authorList>
            <person name="Thomas E.M."/>
            <person name="Smith E.M."/>
            <person name="Papke E."/>
            <person name="Shlafstein M.D."/>
            <person name="Oline D.K."/>
            <person name="Videau P."/>
            <person name="Saw J.H."/>
            <person name="Strangman W.K."/>
            <person name="Ushijima B."/>
        </authorList>
    </citation>
    <scope>NUCLEOTIDE SEQUENCE [LARGE SCALE GENOMIC DNA]</scope>
    <source>
        <strain evidence="23 24">P94</strain>
    </source>
</reference>
<sequence length="1053" mass="117156">MKIPISTNSIIIWVPLFTALIFVISIATGASLTYLGSLKVAQENSLSQISYILLSLKNKAEQEVFREGGNVLNHEASIIGTIPAVNDVAVTDDAGVVWASNHYSMRGKLLTDSASFLTDEDLKNTQMHKSIQMHYSPDKEVVEATLSFIWPSNREVRSSRRGIIYLKYDFSYDRFHLSEFVSNQLMFIGLLGLMVIVLMMVLLRNFFVDPIKQLIFQATALAEGDYSKQIEVQGAKEIQMLAKAFIQMRSAVSLHIGELDEIRAQLEKRVQQRTFELNNANLNYKYAQNMAMLGHWSLELSSGICEYSNEAKRILGLDEPDTTGYAEWLFGGIENIHEEKRELLQNLLNPKKDCRDFNYSIKVKGDLRYIRLVAEHVYDSQSKQTKITGIVQDVTELRQKELSLLESEAKMRAIVNTAADPIIVINTEGIIQEFSPSASRVFGFSKAEVLGSNLKILMPEPTRSEHDGFLASYAKTGIRKVIGNKREVIAQRKSGEKFPIDLAVSETKIAGKAYYTAIIRDITQRKEAEEVLLEAMKAAQSATVAKSTFLANMSHEIRTPMNAIVGLCSLMSGTQLSQKQRGYLNKLTQSSDNLLNIINDILDISKIESGKLEIEKTSFRLEDVVELASDIIAYKAHEKCIDFSVDLPSSIPTALVGDPLRLGQILINLLGNAVKFTPNGGEITLALKAKIISKDDVAIEISVTDTGIGVAKEQQSKLFSVFTQADISTTRQFGGTGLGLAICSNLVSMMGGEIDFESEEGVGSRFYFTVSFLLQKGEPSPREPKVKSIDKSLYLNKANLLKNIEVLLVEDNDINLEIAVELLQGVGLKVVTATNGSEAIKTLNHNQNIGLVIMDCQMPIMDGYKATELIRKDERFKQLPIIALTANVMTEDIKKIESSGMDGYLAKPLDVDKLFKLVFDGLRPTTEQPADSNAVLAEMTDSHINFELGLRQVNGDVDFFKKMIEKFRVKQSNFAQRLKCLIEQAEFEEAKREAHTLKGQAAYLGFMSVSKQAAVLEGELPKIQGWLEIELDVTKAASLITHSINEANSYFTD</sequence>
<evidence type="ECO:0000256" key="4">
    <source>
        <dbReference type="ARBA" id="ARBA00022475"/>
    </source>
</evidence>
<dbReference type="Pfam" id="PF01627">
    <property type="entry name" value="Hpt"/>
    <property type="match status" value="1"/>
</dbReference>
<evidence type="ECO:0000259" key="22">
    <source>
        <dbReference type="PROSITE" id="PS50894"/>
    </source>
</evidence>
<feature type="domain" description="Histidine kinase" evidence="17">
    <location>
        <begin position="552"/>
        <end position="774"/>
    </location>
</feature>
<dbReference type="CDD" id="cd06225">
    <property type="entry name" value="HAMP"/>
    <property type="match status" value="1"/>
</dbReference>
<dbReference type="SMART" id="SM00304">
    <property type="entry name" value="HAMP"/>
    <property type="match status" value="1"/>
</dbReference>
<dbReference type="InterPro" id="IPR036097">
    <property type="entry name" value="HisK_dim/P_sf"/>
</dbReference>
<dbReference type="PANTHER" id="PTHR45339:SF1">
    <property type="entry name" value="HYBRID SIGNAL TRANSDUCTION HISTIDINE KINASE J"/>
    <property type="match status" value="1"/>
</dbReference>
<dbReference type="PROSITE" id="PS50109">
    <property type="entry name" value="HIS_KIN"/>
    <property type="match status" value="1"/>
</dbReference>
<feature type="modified residue" description="4-aspartylphosphate" evidence="15">
    <location>
        <position position="855"/>
    </location>
</feature>
<dbReference type="Pfam" id="PF00072">
    <property type="entry name" value="Response_reg"/>
    <property type="match status" value="1"/>
</dbReference>
<dbReference type="SMART" id="SM00086">
    <property type="entry name" value="PAC"/>
    <property type="match status" value="2"/>
</dbReference>
<evidence type="ECO:0000256" key="2">
    <source>
        <dbReference type="ARBA" id="ARBA00004651"/>
    </source>
</evidence>
<dbReference type="SMART" id="SM00091">
    <property type="entry name" value="PAS"/>
    <property type="match status" value="1"/>
</dbReference>
<protein>
    <recommendedName>
        <fullName evidence="3">histidine kinase</fullName>
        <ecNumber evidence="3">2.7.13.3</ecNumber>
    </recommendedName>
</protein>
<dbReference type="CDD" id="cd16922">
    <property type="entry name" value="HATPase_EvgS-ArcB-TorS-like"/>
    <property type="match status" value="1"/>
</dbReference>
<evidence type="ECO:0000256" key="11">
    <source>
        <dbReference type="ARBA" id="ARBA00022989"/>
    </source>
</evidence>
<dbReference type="Gene3D" id="3.40.50.2300">
    <property type="match status" value="1"/>
</dbReference>
<dbReference type="SUPFAM" id="SSF52172">
    <property type="entry name" value="CheY-like"/>
    <property type="match status" value="1"/>
</dbReference>
<dbReference type="CDD" id="cd00130">
    <property type="entry name" value="PAS"/>
    <property type="match status" value="1"/>
</dbReference>
<evidence type="ECO:0000256" key="9">
    <source>
        <dbReference type="ARBA" id="ARBA00022777"/>
    </source>
</evidence>
<dbReference type="SUPFAM" id="SSF158472">
    <property type="entry name" value="HAMP domain-like"/>
    <property type="match status" value="1"/>
</dbReference>
<dbReference type="SUPFAM" id="SSF55785">
    <property type="entry name" value="PYP-like sensor domain (PAS domain)"/>
    <property type="match status" value="2"/>
</dbReference>
<dbReference type="PROSITE" id="PS50885">
    <property type="entry name" value="HAMP"/>
    <property type="match status" value="1"/>
</dbReference>
<dbReference type="RefSeq" id="WP_284136033.1">
    <property type="nucleotide sequence ID" value="NZ_JASJUT010000001.1"/>
</dbReference>
<dbReference type="PROSITE" id="PS50113">
    <property type="entry name" value="PAC"/>
    <property type="match status" value="2"/>
</dbReference>
<evidence type="ECO:0000256" key="1">
    <source>
        <dbReference type="ARBA" id="ARBA00000085"/>
    </source>
</evidence>
<dbReference type="CDD" id="cd17546">
    <property type="entry name" value="REC_hyHK_CKI1_RcsC-like"/>
    <property type="match status" value="1"/>
</dbReference>
<dbReference type="Proteomes" id="UP001231915">
    <property type="component" value="Unassembled WGS sequence"/>
</dbReference>
<keyword evidence="5 15" id="KW-0597">Phosphoprotein</keyword>
<dbReference type="InterPro" id="IPR001610">
    <property type="entry name" value="PAC"/>
</dbReference>
<dbReference type="InterPro" id="IPR001789">
    <property type="entry name" value="Sig_transdc_resp-reg_receiver"/>
</dbReference>
<evidence type="ECO:0000313" key="24">
    <source>
        <dbReference type="Proteomes" id="UP001231915"/>
    </source>
</evidence>
<feature type="domain" description="PAC" evidence="20">
    <location>
        <begin position="484"/>
        <end position="534"/>
    </location>
</feature>
<proteinExistence type="predicted"/>
<keyword evidence="11 16" id="KW-1133">Transmembrane helix</keyword>
<dbReference type="PRINTS" id="PR00344">
    <property type="entry name" value="BCTRLSENSOR"/>
</dbReference>
<feature type="transmembrane region" description="Helical" evidence="16">
    <location>
        <begin position="12"/>
        <end position="35"/>
    </location>
</feature>